<keyword evidence="1" id="KW-1133">Transmembrane helix</keyword>
<dbReference type="InterPro" id="IPR050645">
    <property type="entry name" value="Histidine_acid_phosphatase"/>
</dbReference>
<keyword evidence="1" id="KW-0472">Membrane</keyword>
<feature type="transmembrane region" description="Helical" evidence="1">
    <location>
        <begin position="897"/>
        <end position="920"/>
    </location>
</feature>
<dbReference type="CDD" id="cd07040">
    <property type="entry name" value="HP"/>
    <property type="match status" value="1"/>
</dbReference>
<dbReference type="SUPFAM" id="SSF53254">
    <property type="entry name" value="Phosphoglycerate mutase-like"/>
    <property type="match status" value="2"/>
</dbReference>
<proteinExistence type="predicted"/>
<evidence type="ECO:0000313" key="2">
    <source>
        <dbReference type="EMBL" id="PPR05603.1"/>
    </source>
</evidence>
<organism evidence="2 3">
    <name type="scientific">Gymnopilus dilepis</name>
    <dbReference type="NCBI Taxonomy" id="231916"/>
    <lineage>
        <taxon>Eukaryota</taxon>
        <taxon>Fungi</taxon>
        <taxon>Dikarya</taxon>
        <taxon>Basidiomycota</taxon>
        <taxon>Agaricomycotina</taxon>
        <taxon>Agaricomycetes</taxon>
        <taxon>Agaricomycetidae</taxon>
        <taxon>Agaricales</taxon>
        <taxon>Agaricineae</taxon>
        <taxon>Hymenogastraceae</taxon>
        <taxon>Gymnopilus</taxon>
    </lineage>
</organism>
<gene>
    <name evidence="2" type="ORF">CVT26_009124</name>
</gene>
<dbReference type="InterPro" id="IPR029033">
    <property type="entry name" value="His_PPase_superfam"/>
</dbReference>
<keyword evidence="3" id="KW-1185">Reference proteome</keyword>
<dbReference type="PANTHER" id="PTHR11567:SF142">
    <property type="entry name" value="PHOSPHOGLYCERATE MUTASE-LIKE PROTEIN"/>
    <property type="match status" value="1"/>
</dbReference>
<dbReference type="InParanoid" id="A0A409YRI9"/>
<keyword evidence="1" id="KW-0812">Transmembrane</keyword>
<dbReference type="Gene3D" id="3.40.50.1240">
    <property type="entry name" value="Phosphoglycerate mutase-like"/>
    <property type="match status" value="2"/>
</dbReference>
<dbReference type="STRING" id="231916.A0A409YRI9"/>
<evidence type="ECO:0000313" key="3">
    <source>
        <dbReference type="Proteomes" id="UP000284706"/>
    </source>
</evidence>
<dbReference type="PANTHER" id="PTHR11567">
    <property type="entry name" value="ACID PHOSPHATASE-RELATED"/>
    <property type="match status" value="1"/>
</dbReference>
<dbReference type="GO" id="GO:0016791">
    <property type="term" value="F:phosphatase activity"/>
    <property type="evidence" value="ECO:0007669"/>
    <property type="project" value="TreeGrafter"/>
</dbReference>
<protein>
    <recommendedName>
        <fullName evidence="4">Phosphoglycerate mutase-like protein</fullName>
    </recommendedName>
</protein>
<evidence type="ECO:0008006" key="4">
    <source>
        <dbReference type="Google" id="ProtNLM"/>
    </source>
</evidence>
<evidence type="ECO:0000256" key="1">
    <source>
        <dbReference type="SAM" id="Phobius"/>
    </source>
</evidence>
<name>A0A409YRI9_9AGAR</name>
<sequence length="946" mass="102691">MATAQDSKVLGVVVLVRHGDRQGFYQDPTSYTASDTAITPLGNSQEFKLGQELRSIYLDPSSPSFISTVDSTLVQDNQIHIRADGGGEGGVIFDSAVSLLQGIWPPTSNYSTTLANGTVVTGPMNGYQTVPIESVEPANDVSLEGWGNCNTFVDANNAFYESALFNQTAAAHANFINSLPPYLDGRPATLKNMWNIYDYMNVNAIHNATFAKNLPAGYLEQARDLANFHEGNIFSSPQPNGIGNIGGQTILPSILSSISSINNASDPLKFVVEAISYKPFISLFNMTGVVEANPQLFGIVNYAAAVAFEVRQPNGGGDSVIRFRFKNGTDDEFNTYSFMNSTSDVPVQTFINTLKPYAFDDLPTWCKVCNNHQDRGCADLSVSAPAVSLAHHDRVSPVGAGFIGAGVTLALMTAVFALLFFLGLLTFNRKRASRAVNLHTDSDSERNAVSEKGLQELNRPLHPAFALFPAENRSSIHMAKMAFPARYKKAFSDMTSNDNSTVLGVVLIVRHGDREGFYQDPFTYDASDTAITPLGNQQLFQLGQTLRDMYLNPSSPSFISTVDANLVQDQQIHIRADGGGERGVIFDSAVSLLSGIWPPTSNWSTTLANGSTITGPFGGYQTVPIESVEPDNDISLEGWTDCNTFNAATAAFYASALFNQTAQENADFINSLPPFLDGRPATLINMWNIFDFMNVESIHNATFAKALPPTYLEQARHLANFHEWGVFTSPQPNGIGNIGAQTILPSIISSLNSITNSSDPLKFVVEAVAYKPFLGLFNVTGVVEMNPQLYGIVNYASAVAYEVRQTSRGDQVIRFMFKNGTDDQFNTYNFLNSTGDVPVKTFIDTLKPLTISDLPTWCKACNNTKDRGCANLDASCPANSQNLVVNHDRVSPVGAGFIGACITLALMLGALGLLFFTGVITVNRGKKTQALTTDSDSERHEKKERN</sequence>
<feature type="transmembrane region" description="Helical" evidence="1">
    <location>
        <begin position="402"/>
        <end position="425"/>
    </location>
</feature>
<dbReference type="Proteomes" id="UP000284706">
    <property type="component" value="Unassembled WGS sequence"/>
</dbReference>
<comment type="caution">
    <text evidence="2">The sequence shown here is derived from an EMBL/GenBank/DDBJ whole genome shotgun (WGS) entry which is preliminary data.</text>
</comment>
<dbReference type="AlphaFoldDB" id="A0A409YRI9"/>
<dbReference type="EMBL" id="NHYE01000456">
    <property type="protein sequence ID" value="PPR05603.1"/>
    <property type="molecule type" value="Genomic_DNA"/>
</dbReference>
<reference evidence="2 3" key="1">
    <citation type="journal article" date="2018" name="Evol. Lett.">
        <title>Horizontal gene cluster transfer increased hallucinogenic mushroom diversity.</title>
        <authorList>
            <person name="Reynolds H.T."/>
            <person name="Vijayakumar V."/>
            <person name="Gluck-Thaler E."/>
            <person name="Korotkin H.B."/>
            <person name="Matheny P.B."/>
            <person name="Slot J.C."/>
        </authorList>
    </citation>
    <scope>NUCLEOTIDE SEQUENCE [LARGE SCALE GENOMIC DNA]</scope>
    <source>
        <strain evidence="2 3">SRW20</strain>
    </source>
</reference>
<accession>A0A409YRI9</accession>
<dbReference type="OrthoDB" id="258392at2759"/>